<organism evidence="1 2">
    <name type="scientific">Hymenobacter qilianensis</name>
    <dbReference type="NCBI Taxonomy" id="1385715"/>
    <lineage>
        <taxon>Bacteria</taxon>
        <taxon>Pseudomonadati</taxon>
        <taxon>Bacteroidota</taxon>
        <taxon>Cytophagia</taxon>
        <taxon>Cytophagales</taxon>
        <taxon>Hymenobacteraceae</taxon>
        <taxon>Hymenobacter</taxon>
    </lineage>
</organism>
<gene>
    <name evidence="1" type="ORF">GCM10011375_41040</name>
</gene>
<sequence length="100" mass="10855">MGASPLTDLTPTVYSMSPEENATIQAAHIAGRYNLVIAFVGAVALVSAPIALEQYKARHQLELLEQRTIAIDSTAWQSQRATKTATTIVIPNLPRLSPQR</sequence>
<accession>A0ACB5PXJ7</accession>
<dbReference type="EMBL" id="BMFN01000008">
    <property type="protein sequence ID" value="GGF81887.1"/>
    <property type="molecule type" value="Genomic_DNA"/>
</dbReference>
<proteinExistence type="predicted"/>
<protein>
    <submittedName>
        <fullName evidence="1">Uncharacterized protein</fullName>
    </submittedName>
</protein>
<reference evidence="1 2" key="1">
    <citation type="journal article" date="2019" name="Int. J. Syst. Evol. Microbiol.">
        <title>The Global Catalogue of Microorganisms (GCM) 10K type strain sequencing project: providing services to taxonomists for standard genome sequencing and annotation.</title>
        <authorList>
            <consortium name="The Broad Institute Genomics Platform"/>
            <consortium name="The Broad Institute Genome Sequencing Center for Infectious Disease"/>
            <person name="Wu L."/>
            <person name="Ma J."/>
        </authorList>
    </citation>
    <scope>NUCLEOTIDE SEQUENCE [LARGE SCALE GENOMIC DNA]</scope>
    <source>
        <strain evidence="1 2">CGMCC 1.12720</strain>
    </source>
</reference>
<dbReference type="Proteomes" id="UP000605392">
    <property type="component" value="Unassembled WGS sequence"/>
</dbReference>
<evidence type="ECO:0000313" key="2">
    <source>
        <dbReference type="Proteomes" id="UP000605392"/>
    </source>
</evidence>
<keyword evidence="2" id="KW-1185">Reference proteome</keyword>
<name>A0ACB5PXJ7_9BACT</name>
<evidence type="ECO:0000313" key="1">
    <source>
        <dbReference type="EMBL" id="GGF81887.1"/>
    </source>
</evidence>
<comment type="caution">
    <text evidence="1">The sequence shown here is derived from an EMBL/GenBank/DDBJ whole genome shotgun (WGS) entry which is preliminary data.</text>
</comment>